<keyword evidence="2" id="KW-0479">Metal-binding</keyword>
<evidence type="ECO:0000256" key="2">
    <source>
        <dbReference type="ARBA" id="ARBA00022723"/>
    </source>
</evidence>
<dbReference type="InterPro" id="IPR019787">
    <property type="entry name" value="Znf_PHD-finger"/>
</dbReference>
<dbReference type="SMART" id="SM00249">
    <property type="entry name" value="PHD"/>
    <property type="match status" value="3"/>
</dbReference>
<feature type="region of interest" description="Disordered" evidence="7">
    <location>
        <begin position="135"/>
        <end position="154"/>
    </location>
</feature>
<dbReference type="PROSITE" id="PS50827">
    <property type="entry name" value="DDT"/>
    <property type="match status" value="1"/>
</dbReference>
<feature type="compositionally biased region" description="Basic residues" evidence="7">
    <location>
        <begin position="1139"/>
        <end position="1161"/>
    </location>
</feature>
<dbReference type="PANTHER" id="PTHR46508:SF5">
    <property type="entry name" value="PHD-FINGER AND DNA BINDING DOMAIN-CONTAINING PROTEIN"/>
    <property type="match status" value="1"/>
</dbReference>
<evidence type="ECO:0000259" key="8">
    <source>
        <dbReference type="PROSITE" id="PS50016"/>
    </source>
</evidence>
<sequence length="1719" mass="191284">MDLVGKPIRKKFPRFGVYKGVVDSFDPEAGYFKVSYEDSDSEELDLQEVRSMLAETKDVISGVTEELVVENGGSDANQNGHVESNSGIGGDSEKKLRKRCRSYEVGNESPVTPLRRSTRQAANVAKAAILSTPDPDESTCQISEGKPKFGSYSNSRKSAFRKKCLEVPDLGPKVELPPSSTNLDLEGLPALDFFTVYAFLRSMSKQFYLRPFHPETFLAALQCTFVNPLIDSVHFSLLHALKGHLEVLSEEGSPSAAHCIRNLNWELLDLFTWPVFLAEYLLIHGSETKPTIKLPQLSLLSTEYYKQPVEVKLELLRCLCDDVMDVESIRAELEQREMKAESEPTEEISQPKKRGRKRKFISSNAEAGSVEDSNSDECYLCGIDGSLICCDGCPKAFHSKCIGVVKDLLPDGDWYCPECSVRTNEGDAKPPPKLSRGGELVGIDPHGRAYFWSCNYLLVSESYETDSSCRYYSKKDLPSVLGVLSSFHPSYCTIVGAISALSGASAQCSHIDYVDHSTLNSSHKQRLSKSLDLEATSSENGTIAKSEGDKIVVGPGWDSTATSVNERKKGGDTQLHTDVICYTNSYSFGRLASAISVEFMHILAENKELKKPTEDLRPLQMKAITNKSPSFCWYTYQKLPLAIQKESCGWCHLCRASDGESDNTDCVFRTGLNNTQGKSLGKKCMGLWSEKNRSHILSAIQQILSLEERVRGLLSGPWEDPLYNESWRKAVLTATNAASLGKSLLELESSLRRVALLAEWTRPVDSTAVVGSAVHISIRPVNNISKGMVSGKKAGRPSRKSITRIQSNGESAVGINWWRGGRLSREVFHWKMLPQTLASKAARQAGRKRIPTVVYPDGSDIIARRLKCVAWRATVEMSKTVSQLIFLIKELEFYIKWAEISNAEPFSPVTKETKKTAKQFKKVIVRRKEMDGTNTKYLLDFGKRKKEQIPPIVVRYGTKHEEPTSERVKYWLGENHVPLNLVRVFEERKLIRQLKKKDGSPSSKQAESKPKKRAAPLDKLIEPSPKKRRQSDVLDYLFEKAQKMKECSHCNQDVIVSEAVNCQLCEGFFHRKHFRVPKGATTAVFSCAKCKDDAAKSKKASPLKKKPKASPQKKKKKGVNLKKKVELRRSERLLSLRPQPKKSKKKSKSPKKAVAKPKKEKSKGSAESVTDLTWPKRKRTISPHSYWLNGLQWTRKPDDELGNDFRRSKVILQAENLEEGASHPVCSLCLKDTADHLYIGCDKCGEWFHGDAYQVTPENIHMLIGFKCHKCRKRGTLSCPHTELPQADLNRDEPTSSFLKGLGSITGTVDGFSEIHGLMDVDAVLTTSSSEPAKAVSGEVQTGLSGQIDSTDDHLNMAQKDIEGFLKALTGGDSSSKETHHGTSVDTEQRGDDTTVLFENELLVPVFEIGLSENRCTEIACLQAAATVGVGTEDFMHEEQGDDTSTRSEQSYGQMNSEVVVRFAIGPSRGHLEDNLDSSCQAAATGGVGTDDFMHEEQGDGRSTKSEQLNEQMNSEVVVRFAIGPSRGHLEDNLDSSCQAAATGGVGTDDFMHEEQGDGRSTKSEQLNEQMNSEVVVRFAIGPSLGHLEDNLDSSCQAAATGGVGTDNFMHEEQGDGTSTRSEQLNEQMNSEVVEENLDSSYQKMEEKRHLCTNVAAGWLLLIKVFRDIRLLTLCLKGSRFRVQSMFYHLHNQVSYMIVDEISLLKTKNRWIEDKEQFN</sequence>
<keyword evidence="4" id="KW-0862">Zinc</keyword>
<name>A0A833QV98_9POAL</name>
<dbReference type="GO" id="GO:0008270">
    <property type="term" value="F:zinc ion binding"/>
    <property type="evidence" value="ECO:0007669"/>
    <property type="project" value="UniProtKB-KW"/>
</dbReference>
<dbReference type="Pfam" id="PF21743">
    <property type="entry name" value="PTM_DIR17_Tudor"/>
    <property type="match status" value="1"/>
</dbReference>
<reference evidence="10" key="1">
    <citation type="submission" date="2020-01" db="EMBL/GenBank/DDBJ databases">
        <title>Genome sequence of Kobresia littledalei, the first chromosome-level genome in the family Cyperaceae.</title>
        <authorList>
            <person name="Qu G."/>
        </authorList>
    </citation>
    <scope>NUCLEOTIDE SEQUENCE</scope>
    <source>
        <strain evidence="10">C.B.Clarke</strain>
        <tissue evidence="10">Leaf</tissue>
    </source>
</reference>
<feature type="compositionally biased region" description="Basic and acidic residues" evidence="7">
    <location>
        <begin position="1492"/>
        <end position="1505"/>
    </location>
</feature>
<protein>
    <submittedName>
        <fullName evidence="10">Nucleosome-remodeling factor subunit NURF301</fullName>
    </submittedName>
</protein>
<feature type="region of interest" description="Disordered" evidence="7">
    <location>
        <begin position="1484"/>
        <end position="1510"/>
    </location>
</feature>
<comment type="caution">
    <text evidence="10">The sequence shown here is derived from an EMBL/GenBank/DDBJ whole genome shotgun (WGS) entry which is preliminary data.</text>
</comment>
<dbReference type="CDD" id="cd15517">
    <property type="entry name" value="PHD_TCF19_like"/>
    <property type="match status" value="1"/>
</dbReference>
<dbReference type="InterPro" id="IPR047365">
    <property type="entry name" value="Tudor_AtPTM-like"/>
</dbReference>
<proteinExistence type="predicted"/>
<dbReference type="CDD" id="cd15539">
    <property type="entry name" value="PHD1_AIRE"/>
    <property type="match status" value="1"/>
</dbReference>
<keyword evidence="3 6" id="KW-0863">Zinc-finger</keyword>
<gene>
    <name evidence="10" type="ORF">FCM35_KLT09287</name>
</gene>
<dbReference type="Proteomes" id="UP000623129">
    <property type="component" value="Unassembled WGS sequence"/>
</dbReference>
<feature type="compositionally biased region" description="Basic and acidic residues" evidence="7">
    <location>
        <begin position="1123"/>
        <end position="1134"/>
    </location>
</feature>
<dbReference type="Pfam" id="PF00628">
    <property type="entry name" value="PHD"/>
    <property type="match status" value="1"/>
</dbReference>
<feature type="compositionally biased region" description="Basic residues" evidence="7">
    <location>
        <begin position="1097"/>
        <end position="1122"/>
    </location>
</feature>
<dbReference type="GO" id="GO:0000785">
    <property type="term" value="C:chromatin"/>
    <property type="evidence" value="ECO:0007669"/>
    <property type="project" value="UniProtKB-ARBA"/>
</dbReference>
<evidence type="ECO:0000256" key="1">
    <source>
        <dbReference type="ARBA" id="ARBA00004123"/>
    </source>
</evidence>
<dbReference type="OrthoDB" id="784962at2759"/>
<feature type="domain" description="DDT" evidence="9">
    <location>
        <begin position="187"/>
        <end position="247"/>
    </location>
</feature>
<dbReference type="PROSITE" id="PS50016">
    <property type="entry name" value="ZF_PHD_2"/>
    <property type="match status" value="1"/>
</dbReference>
<keyword evidence="11" id="KW-1185">Reference proteome</keyword>
<feature type="compositionally biased region" description="Basic and acidic residues" evidence="7">
    <location>
        <begin position="1375"/>
        <end position="1392"/>
    </location>
</feature>
<feature type="region of interest" description="Disordered" evidence="7">
    <location>
        <begin position="1096"/>
        <end position="1172"/>
    </location>
</feature>
<dbReference type="Gene3D" id="3.30.40.10">
    <property type="entry name" value="Zinc/RING finger domain, C3HC4 (zinc finger)"/>
    <property type="match status" value="2"/>
</dbReference>
<dbReference type="Pfam" id="PF24294">
    <property type="entry name" value="Chromo_PTM"/>
    <property type="match status" value="1"/>
</dbReference>
<dbReference type="Pfam" id="PF15612">
    <property type="entry name" value="WHIM1"/>
    <property type="match status" value="1"/>
</dbReference>
<evidence type="ECO:0000313" key="10">
    <source>
        <dbReference type="EMBL" id="KAF3326207.1"/>
    </source>
</evidence>
<accession>A0A833QV98</accession>
<evidence type="ECO:0000256" key="5">
    <source>
        <dbReference type="ARBA" id="ARBA00023242"/>
    </source>
</evidence>
<keyword evidence="5" id="KW-0539">Nucleus</keyword>
<comment type="subcellular location">
    <subcellularLocation>
        <location evidence="1">Nucleus</location>
    </subcellularLocation>
</comment>
<dbReference type="GO" id="GO:0005634">
    <property type="term" value="C:nucleus"/>
    <property type="evidence" value="ECO:0007669"/>
    <property type="project" value="UniProtKB-SubCell"/>
</dbReference>
<dbReference type="SUPFAM" id="SSF57903">
    <property type="entry name" value="FYVE/PHD zinc finger"/>
    <property type="match status" value="2"/>
</dbReference>
<dbReference type="InterPro" id="IPR028942">
    <property type="entry name" value="WHIM1_dom"/>
</dbReference>
<feature type="region of interest" description="Disordered" evidence="7">
    <location>
        <begin position="71"/>
        <end position="95"/>
    </location>
</feature>
<dbReference type="PANTHER" id="PTHR46508">
    <property type="entry name" value="PHD FINGER FAMILY PROTEIN"/>
    <property type="match status" value="1"/>
</dbReference>
<organism evidence="10 11">
    <name type="scientific">Carex littledalei</name>
    <dbReference type="NCBI Taxonomy" id="544730"/>
    <lineage>
        <taxon>Eukaryota</taxon>
        <taxon>Viridiplantae</taxon>
        <taxon>Streptophyta</taxon>
        <taxon>Embryophyta</taxon>
        <taxon>Tracheophyta</taxon>
        <taxon>Spermatophyta</taxon>
        <taxon>Magnoliopsida</taxon>
        <taxon>Liliopsida</taxon>
        <taxon>Poales</taxon>
        <taxon>Cyperaceae</taxon>
        <taxon>Cyperoideae</taxon>
        <taxon>Cariceae</taxon>
        <taxon>Carex</taxon>
        <taxon>Carex subgen. Euthyceras</taxon>
    </lineage>
</organism>
<feature type="compositionally biased region" description="Basic and acidic residues" evidence="7">
    <location>
        <begin position="1550"/>
        <end position="1563"/>
    </location>
</feature>
<evidence type="ECO:0000256" key="3">
    <source>
        <dbReference type="ARBA" id="ARBA00022771"/>
    </source>
</evidence>
<feature type="region of interest" description="Disordered" evidence="7">
    <location>
        <begin position="1369"/>
        <end position="1392"/>
    </location>
</feature>
<evidence type="ECO:0000313" key="11">
    <source>
        <dbReference type="Proteomes" id="UP000623129"/>
    </source>
</evidence>
<feature type="region of interest" description="Disordered" evidence="7">
    <location>
        <begin position="995"/>
        <end position="1028"/>
    </location>
</feature>
<feature type="compositionally biased region" description="Basic and acidic residues" evidence="7">
    <location>
        <begin position="1015"/>
        <end position="1025"/>
    </location>
</feature>
<evidence type="ECO:0000256" key="4">
    <source>
        <dbReference type="ARBA" id="ARBA00022833"/>
    </source>
</evidence>
<feature type="region of interest" description="Disordered" evidence="7">
    <location>
        <begin position="1541"/>
        <end position="1567"/>
    </location>
</feature>
<dbReference type="InterPro" id="IPR001965">
    <property type="entry name" value="Znf_PHD"/>
</dbReference>
<dbReference type="InterPro" id="IPR013083">
    <property type="entry name" value="Znf_RING/FYVE/PHD"/>
</dbReference>
<dbReference type="InterPro" id="IPR019786">
    <property type="entry name" value="Zinc_finger_PHD-type_CS"/>
</dbReference>
<dbReference type="SMART" id="SM00571">
    <property type="entry name" value="DDT"/>
    <property type="match status" value="1"/>
</dbReference>
<evidence type="ECO:0000256" key="6">
    <source>
        <dbReference type="PROSITE-ProRule" id="PRU00146"/>
    </source>
</evidence>
<evidence type="ECO:0000256" key="7">
    <source>
        <dbReference type="SAM" id="MobiDB-lite"/>
    </source>
</evidence>
<dbReference type="PROSITE" id="PS01359">
    <property type="entry name" value="ZF_PHD_1"/>
    <property type="match status" value="1"/>
</dbReference>
<dbReference type="InterPro" id="IPR056618">
    <property type="entry name" value="Chromo_PTM"/>
</dbReference>
<feature type="region of interest" description="Disordered" evidence="7">
    <location>
        <begin position="334"/>
        <end position="359"/>
    </location>
</feature>
<dbReference type="Pfam" id="PF02791">
    <property type="entry name" value="DDT"/>
    <property type="match status" value="1"/>
</dbReference>
<dbReference type="CDD" id="cd20401">
    <property type="entry name" value="Tudor_AtPTM-like"/>
    <property type="match status" value="1"/>
</dbReference>
<dbReference type="EMBL" id="SWLB01000019">
    <property type="protein sequence ID" value="KAF3326207.1"/>
    <property type="molecule type" value="Genomic_DNA"/>
</dbReference>
<evidence type="ECO:0000259" key="9">
    <source>
        <dbReference type="PROSITE" id="PS50827"/>
    </source>
</evidence>
<dbReference type="InterPro" id="IPR011011">
    <property type="entry name" value="Znf_FYVE_PHD"/>
</dbReference>
<dbReference type="InterPro" id="IPR018501">
    <property type="entry name" value="DDT_dom"/>
</dbReference>
<feature type="compositionally biased region" description="Polar residues" evidence="7">
    <location>
        <begin position="74"/>
        <end position="86"/>
    </location>
</feature>
<feature type="domain" description="PHD-type" evidence="8">
    <location>
        <begin position="375"/>
        <end position="422"/>
    </location>
</feature>